<dbReference type="InterPro" id="IPR004276">
    <property type="entry name" value="GlycoTrans_28_N"/>
</dbReference>
<dbReference type="GO" id="GO:0016906">
    <property type="term" value="F:sterol 3-beta-glucosyltransferase activity"/>
    <property type="evidence" value="ECO:0007669"/>
    <property type="project" value="UniProtKB-ARBA"/>
</dbReference>
<feature type="domain" description="Erythromycin biosynthesis protein CIII-like C-terminal" evidence="4">
    <location>
        <begin position="581"/>
        <end position="683"/>
    </location>
</feature>
<dbReference type="Pfam" id="PF03033">
    <property type="entry name" value="Glyco_transf_28"/>
    <property type="match status" value="1"/>
</dbReference>
<feature type="compositionally biased region" description="Basic residues" evidence="2">
    <location>
        <begin position="801"/>
        <end position="819"/>
    </location>
</feature>
<dbReference type="FunFam" id="3.40.50.2000:FF:000009">
    <property type="entry name" value="Sterol 3-beta-glucosyltransferase UGT80A2"/>
    <property type="match status" value="1"/>
</dbReference>
<feature type="compositionally biased region" description="Polar residues" evidence="2">
    <location>
        <begin position="1208"/>
        <end position="1223"/>
    </location>
</feature>
<feature type="compositionally biased region" description="Polar residues" evidence="2">
    <location>
        <begin position="1017"/>
        <end position="1030"/>
    </location>
</feature>
<dbReference type="PANTHER" id="PTHR48050:SF5">
    <property type="entry name" value="UDP-GLUCOSE,STEROL TRANSFERASE"/>
    <property type="match status" value="1"/>
</dbReference>
<keyword evidence="6" id="KW-1185">Reference proteome</keyword>
<reference evidence="6" key="1">
    <citation type="submission" date="2018-05" db="EMBL/GenBank/DDBJ databases">
        <title>Draft genome sequence of Stemphylium lycopersici strain CIDEFI 213.</title>
        <authorList>
            <person name="Medina R."/>
            <person name="Franco M.E.E."/>
            <person name="Lucentini C.G."/>
            <person name="Saparrat M.C.N."/>
            <person name="Balatti P.A."/>
        </authorList>
    </citation>
    <scope>NUCLEOTIDE SEQUENCE [LARGE SCALE GENOMIC DNA]</scope>
    <source>
        <strain evidence="6">CIDEFI 213</strain>
    </source>
</reference>
<dbReference type="SUPFAM" id="SSF53756">
    <property type="entry name" value="UDP-Glycosyltransferase/glycogen phosphorylase"/>
    <property type="match status" value="1"/>
</dbReference>
<feature type="compositionally biased region" description="Basic and acidic residues" evidence="2">
    <location>
        <begin position="1190"/>
        <end position="1201"/>
    </location>
</feature>
<dbReference type="InterPro" id="IPR050426">
    <property type="entry name" value="Glycosyltransferase_28"/>
</dbReference>
<dbReference type="AlphaFoldDB" id="A0A364MYN2"/>
<proteinExistence type="predicted"/>
<sequence length="1268" mass="139609">MADFPSGRKDGRGIAPVGIVTEEPSFPDIPGQKPQTTPLPSAPSPVDDTTATPMTHPEGVSQKDHAQDASHAPSHSPSGAQDYFASTSRPAQQRWATERPKPSARHSLLGKMQHPREKRPAQPERQATITFDADSDSSQSSDDEYLYSRKKSLGHAHDLTKQATRQSREKKSRPFSRLKLANEHFNTKGRVSKADGRLKLSILEENLGSGYIARALGMVNKKHGDAEDEGPQSYDAAGAAKIAPEDDEMEHNPTRRIKLNIVIIIIGSRGDIQPFIRIGKILQEDYGHRVRLATHPAFKDFVEKDSGLEFFSVGGNPAELMAFMVKNPGLIPNIETIKDGEIGRRRAQMYEMFQGMWRACINATDDETDMTNVKMMGDKAPFVADAIISNPPSFAPQHIAEKLGIPLHMMFTFPYTPTSQFPHPLANIKASNVEATYSNFMSYPLVEMMMWQGLGDLINRFRTQILHLEEVSRLWAPGQLYRLKVPYTYMWSPGLIPKPKDWGPEIDISGFVFLDLASSFTPPDELTKFLDDGPPPVYIGFGSIVVDDPDEFTNLIFEAVKAVGCRALVSKGWGGFGSNADCPENIFMLENTPHDWLFPRCSAVVHHGGAGTTAIGLKCAKPTMIVPFFGDQPFWGAMVSKAKAGAHECIPYKKLSPERLAEGIKQCLTDEAKENVKKIADSIAEEGDGALNAVRSFHRSLPLQGEGSMRCDFLDNRAAAWKIKNTNVKLSALAAEILVEKKKLKWNELRLVRHYEWNDFGGPGEPITGVWGSLMTSFSDAAGGVGGMPVEMGKSIRKREKIREKKSKLHRRNEHKKATLAKENANASNGADDKSQNAQDGGRPQPARNDTDLSKISEPDEELADELGREAAFGFRRTGHAIARFPMDLTLAITQGFHNAPRLYGDETVRRPPRVTGFHSGTRAGRDELIHGVMDGVSGLVTQPWNGAKNNGIVGAVRGVGLGIGGFVLKDIAAFLGPMAYTMKGLDAEYMKRYQPTNCLRRARIAEGQQELKMLESTSRNAAVQESWQGDNRPVEKRETVEGNVNERWRSLQKTITEEKKRHKNGIIGSLTGRGDDKDGQRVGRKSTDMQKKDTRRSLSKGKPNAHAPNDKPGKMGQDDQDKRVGSDKAKMSTESNARAGMNRMSTAPTTSQERGQHEDREALELPPRHDASDQETPAKGDTNSPDTAHLSDDARNKSDPDMVTPPDQFSDSTVAESRSPNELSHRPSADGSESTRVGSDPTDWVAVRQKAEDLAMGAGNRPAHVNA</sequence>
<name>A0A364MYN2_STELY</name>
<dbReference type="InterPro" id="IPR010610">
    <property type="entry name" value="EryCIII-like_C"/>
</dbReference>
<evidence type="ECO:0000259" key="4">
    <source>
        <dbReference type="Pfam" id="PF06722"/>
    </source>
</evidence>
<dbReference type="EMBL" id="QGDH01000107">
    <property type="protein sequence ID" value="RAR06985.1"/>
    <property type="molecule type" value="Genomic_DNA"/>
</dbReference>
<dbReference type="Gene3D" id="3.40.50.2000">
    <property type="entry name" value="Glycogen Phosphorylase B"/>
    <property type="match status" value="2"/>
</dbReference>
<dbReference type="Pfam" id="PF06722">
    <property type="entry name" value="EryCIII-like_C"/>
    <property type="match status" value="1"/>
</dbReference>
<feature type="compositionally biased region" description="Basic and acidic residues" evidence="2">
    <location>
        <begin position="1109"/>
        <end position="1132"/>
    </location>
</feature>
<evidence type="ECO:0000313" key="6">
    <source>
        <dbReference type="Proteomes" id="UP000249619"/>
    </source>
</evidence>
<feature type="compositionally biased region" description="Basic and acidic residues" evidence="2">
    <location>
        <begin position="1"/>
        <end position="12"/>
    </location>
</feature>
<feature type="domain" description="Glycosyltransferase family 28 N-terminal" evidence="3">
    <location>
        <begin position="261"/>
        <end position="421"/>
    </location>
</feature>
<feature type="compositionally biased region" description="Basic and acidic residues" evidence="2">
    <location>
        <begin position="1155"/>
        <end position="1179"/>
    </location>
</feature>
<comment type="caution">
    <text evidence="5">The sequence shown here is derived from an EMBL/GenBank/DDBJ whole genome shotgun (WGS) entry which is preliminary data.</text>
</comment>
<dbReference type="GO" id="GO:0005975">
    <property type="term" value="P:carbohydrate metabolic process"/>
    <property type="evidence" value="ECO:0007669"/>
    <property type="project" value="InterPro"/>
</dbReference>
<dbReference type="FunFam" id="3.40.50.2000:FF:000100">
    <property type="entry name" value="Glycosyltransferase family 1 protein"/>
    <property type="match status" value="1"/>
</dbReference>
<dbReference type="CDD" id="cd03784">
    <property type="entry name" value="GT1_Gtf-like"/>
    <property type="match status" value="1"/>
</dbReference>
<feature type="compositionally biased region" description="Low complexity" evidence="2">
    <location>
        <begin position="69"/>
        <end position="81"/>
    </location>
</feature>
<feature type="region of interest" description="Disordered" evidence="2">
    <location>
        <begin position="801"/>
        <end position="864"/>
    </location>
</feature>
<feature type="compositionally biased region" description="Basic and acidic residues" evidence="2">
    <location>
        <begin position="1074"/>
        <end position="1097"/>
    </location>
</feature>
<feature type="compositionally biased region" description="Polar residues" evidence="2">
    <location>
        <begin position="84"/>
        <end position="95"/>
    </location>
</feature>
<feature type="compositionally biased region" description="Polar residues" evidence="2">
    <location>
        <begin position="1144"/>
        <end position="1154"/>
    </location>
</feature>
<feature type="compositionally biased region" description="Basic and acidic residues" evidence="2">
    <location>
        <begin position="1033"/>
        <end position="1060"/>
    </location>
</feature>
<evidence type="ECO:0000256" key="2">
    <source>
        <dbReference type="SAM" id="MobiDB-lite"/>
    </source>
</evidence>
<evidence type="ECO:0000259" key="3">
    <source>
        <dbReference type="Pfam" id="PF03033"/>
    </source>
</evidence>
<evidence type="ECO:0000256" key="1">
    <source>
        <dbReference type="ARBA" id="ARBA00022679"/>
    </source>
</evidence>
<feature type="compositionally biased region" description="Basic and acidic residues" evidence="2">
    <location>
        <begin position="849"/>
        <end position="858"/>
    </location>
</feature>
<feature type="region of interest" description="Disordered" evidence="2">
    <location>
        <begin position="1017"/>
        <end position="1268"/>
    </location>
</feature>
<evidence type="ECO:0000313" key="5">
    <source>
        <dbReference type="EMBL" id="RAR06985.1"/>
    </source>
</evidence>
<organism evidence="5 6">
    <name type="scientific">Stemphylium lycopersici</name>
    <name type="common">Tomato gray leaf spot disease fungus</name>
    <name type="synonym">Thyrospora lycopersici</name>
    <dbReference type="NCBI Taxonomy" id="183478"/>
    <lineage>
        <taxon>Eukaryota</taxon>
        <taxon>Fungi</taxon>
        <taxon>Dikarya</taxon>
        <taxon>Ascomycota</taxon>
        <taxon>Pezizomycotina</taxon>
        <taxon>Dothideomycetes</taxon>
        <taxon>Pleosporomycetidae</taxon>
        <taxon>Pleosporales</taxon>
        <taxon>Pleosporineae</taxon>
        <taxon>Pleosporaceae</taxon>
        <taxon>Stemphylium</taxon>
    </lineage>
</organism>
<protein>
    <submittedName>
        <fullName evidence="5">Glycosyltransferase family 1 protein</fullName>
    </submittedName>
</protein>
<dbReference type="InterPro" id="IPR002213">
    <property type="entry name" value="UDP_glucos_trans"/>
</dbReference>
<dbReference type="Proteomes" id="UP000249619">
    <property type="component" value="Unassembled WGS sequence"/>
</dbReference>
<keyword evidence="1 5" id="KW-0808">Transferase</keyword>
<accession>A0A364MYN2</accession>
<feature type="region of interest" description="Disordered" evidence="2">
    <location>
        <begin position="1"/>
        <end position="174"/>
    </location>
</feature>
<gene>
    <name evidence="5" type="ORF">DDE83_006706</name>
</gene>
<dbReference type="PANTHER" id="PTHR48050">
    <property type="entry name" value="STEROL 3-BETA-GLUCOSYLTRANSFERASE"/>
    <property type="match status" value="1"/>
</dbReference>